<dbReference type="Proteomes" id="UP000001996">
    <property type="component" value="Unassembled WGS sequence"/>
</dbReference>
<feature type="transmembrane region" description="Helical" evidence="5">
    <location>
        <begin position="176"/>
        <end position="195"/>
    </location>
</feature>
<dbReference type="InParanoid" id="A5DUM8"/>
<dbReference type="EMBL" id="CH981524">
    <property type="protein sequence ID" value="EDK42886.1"/>
    <property type="molecule type" value="Genomic_DNA"/>
</dbReference>
<dbReference type="OrthoDB" id="5586090at2759"/>
<comment type="subcellular location">
    <subcellularLocation>
        <location evidence="1">Endomembrane system</location>
        <topology evidence="1">Multi-pass membrane protein</topology>
    </subcellularLocation>
</comment>
<evidence type="ECO:0000256" key="3">
    <source>
        <dbReference type="ARBA" id="ARBA00022989"/>
    </source>
</evidence>
<accession>A5DUM8</accession>
<dbReference type="PANTHER" id="PTHR31679">
    <property type="entry name" value="PEROXISOMAL MEMBRANE PROTEIN PEX30-RELATED"/>
    <property type="match status" value="1"/>
</dbReference>
<dbReference type="InterPro" id="IPR010482">
    <property type="entry name" value="TECPR1-like_DysF"/>
</dbReference>
<dbReference type="InterPro" id="IPR052646">
    <property type="entry name" value="Peroxisomal_PEX28-32"/>
</dbReference>
<dbReference type="GO" id="GO:0007031">
    <property type="term" value="P:peroxisome organization"/>
    <property type="evidence" value="ECO:0007669"/>
    <property type="project" value="UniProtKB-ARBA"/>
</dbReference>
<dbReference type="SMART" id="SM00693">
    <property type="entry name" value="DysFN"/>
    <property type="match status" value="1"/>
</dbReference>
<dbReference type="VEuPathDB" id="FungiDB:LELG_01064"/>
<keyword evidence="2 5" id="KW-0812">Transmembrane</keyword>
<dbReference type="PANTHER" id="PTHR31679:SF2">
    <property type="entry name" value="PEROXISOMAL MEMBRANE PROTEIN PEX30-RELATED"/>
    <property type="match status" value="1"/>
</dbReference>
<evidence type="ECO:0000313" key="9">
    <source>
        <dbReference type="Proteomes" id="UP000001996"/>
    </source>
</evidence>
<evidence type="ECO:0000256" key="5">
    <source>
        <dbReference type="SAM" id="Phobius"/>
    </source>
</evidence>
<feature type="transmembrane region" description="Helical" evidence="5">
    <location>
        <begin position="64"/>
        <end position="80"/>
    </location>
</feature>
<name>A5DUM8_LODEL</name>
<evidence type="ECO:0000259" key="7">
    <source>
        <dbReference type="SMART" id="SM00694"/>
    </source>
</evidence>
<sequence>MPEFANHIRASFEPSDTKLLTTSPTSKLLVESPTLASSLSQIFPFLLLIDNFLETITWTNDDHYRNFLIMTLYTCVVMYWNIVSQFFLPIILVLIFSFFVWLISSVVYDSKYEEKPTIEEVLYTLHNITVRSEMILRPIKKFPFTAKNFKRLFIVTTLLTPLQWVLVKTVLPPQKFLLIAGIFVFSFNSPHAVAIRKLLWRSLYLRVLVIYITGVNFKVNRAFESQEALVISSSSASEGDESEILTPVLSNFKVVKKKMISPTRLKQSVVFEVLENERRWFGIGWSSMLYPNERPNFCFEKTMEVAPSITTEPDDFPFPVFENDVYSYQWNWSDESWKVDQEFNRSKSIEGWVYYDNSWEHPRYQDGFSKYTRSRKWARKATLVIDKYRTVYDE</sequence>
<dbReference type="InterPro" id="IPR006614">
    <property type="entry name" value="Peroxin/Ferlin"/>
</dbReference>
<keyword evidence="4 5" id="KW-0472">Membrane</keyword>
<proteinExistence type="predicted"/>
<evidence type="ECO:0000313" key="8">
    <source>
        <dbReference type="EMBL" id="EDK42886.1"/>
    </source>
</evidence>
<dbReference type="KEGG" id="lel:PVL30_001030"/>
<dbReference type="GeneID" id="5234717"/>
<dbReference type="Pfam" id="PF06398">
    <property type="entry name" value="Pex24p"/>
    <property type="match status" value="1"/>
</dbReference>
<evidence type="ECO:0000259" key="6">
    <source>
        <dbReference type="SMART" id="SM00693"/>
    </source>
</evidence>
<evidence type="ECO:0000256" key="1">
    <source>
        <dbReference type="ARBA" id="ARBA00004127"/>
    </source>
</evidence>
<keyword evidence="3 5" id="KW-1133">Transmembrane helix</keyword>
<feature type="transmembrane region" description="Helical" evidence="5">
    <location>
        <begin position="152"/>
        <end position="170"/>
    </location>
</feature>
<evidence type="ECO:0000256" key="2">
    <source>
        <dbReference type="ARBA" id="ARBA00022692"/>
    </source>
</evidence>
<reference evidence="8 9" key="1">
    <citation type="journal article" date="2009" name="Nature">
        <title>Evolution of pathogenicity and sexual reproduction in eight Candida genomes.</title>
        <authorList>
            <person name="Butler G."/>
            <person name="Rasmussen M.D."/>
            <person name="Lin M.F."/>
            <person name="Santos M.A."/>
            <person name="Sakthikumar S."/>
            <person name="Munro C.A."/>
            <person name="Rheinbay E."/>
            <person name="Grabherr M."/>
            <person name="Forche A."/>
            <person name="Reedy J.L."/>
            <person name="Agrafioti I."/>
            <person name="Arnaud M.B."/>
            <person name="Bates S."/>
            <person name="Brown A.J."/>
            <person name="Brunke S."/>
            <person name="Costanzo M.C."/>
            <person name="Fitzpatrick D.A."/>
            <person name="de Groot P.W."/>
            <person name="Harris D."/>
            <person name="Hoyer L.L."/>
            <person name="Hube B."/>
            <person name="Klis F.M."/>
            <person name="Kodira C."/>
            <person name="Lennard N."/>
            <person name="Logue M.E."/>
            <person name="Martin R."/>
            <person name="Neiman A.M."/>
            <person name="Nikolaou E."/>
            <person name="Quail M.A."/>
            <person name="Quinn J."/>
            <person name="Santos M.C."/>
            <person name="Schmitzberger F.F."/>
            <person name="Sherlock G."/>
            <person name="Shah P."/>
            <person name="Silverstein K.A."/>
            <person name="Skrzypek M.S."/>
            <person name="Soll D."/>
            <person name="Staggs R."/>
            <person name="Stansfield I."/>
            <person name="Stumpf M.P."/>
            <person name="Sudbery P.E."/>
            <person name="Srikantha T."/>
            <person name="Zeng Q."/>
            <person name="Berman J."/>
            <person name="Berriman M."/>
            <person name="Heitman J."/>
            <person name="Gow N.A."/>
            <person name="Lorenz M.C."/>
            <person name="Birren B.W."/>
            <person name="Kellis M."/>
            <person name="Cuomo C.A."/>
        </authorList>
    </citation>
    <scope>NUCLEOTIDE SEQUENCE [LARGE SCALE GENOMIC DNA]</scope>
    <source>
        <strain evidence="9">ATCC 11503 / BCRC 21390 / CBS 2605 / JCM 1781 / NBRC 1676 / NRRL YB-4239</strain>
    </source>
</reference>
<evidence type="ECO:0000256" key="4">
    <source>
        <dbReference type="ARBA" id="ARBA00023136"/>
    </source>
</evidence>
<gene>
    <name evidence="8" type="ORF">LELG_01064</name>
</gene>
<dbReference type="STRING" id="379508.A5DUM8"/>
<dbReference type="HOGENOM" id="CLU_016397_0_0_1"/>
<dbReference type="SMART" id="SM00694">
    <property type="entry name" value="DysFC"/>
    <property type="match status" value="1"/>
</dbReference>
<dbReference type="AlphaFoldDB" id="A5DUM8"/>
<feature type="domain" description="Peroxin/Ferlin" evidence="6">
    <location>
        <begin position="266"/>
        <end position="340"/>
    </location>
</feature>
<feature type="transmembrane region" description="Helical" evidence="5">
    <location>
        <begin position="86"/>
        <end position="108"/>
    </location>
</feature>
<keyword evidence="9" id="KW-1185">Reference proteome</keyword>
<dbReference type="OMA" id="GFSRYTR"/>
<dbReference type="eggNOG" id="ENOG502S05F">
    <property type="taxonomic scope" value="Eukaryota"/>
</dbReference>
<organism evidence="8 9">
    <name type="scientific">Lodderomyces elongisporus (strain ATCC 11503 / CBS 2605 / JCM 1781 / NBRC 1676 / NRRL YB-4239)</name>
    <name type="common">Yeast</name>
    <name type="synonym">Saccharomyces elongisporus</name>
    <dbReference type="NCBI Taxonomy" id="379508"/>
    <lineage>
        <taxon>Eukaryota</taxon>
        <taxon>Fungi</taxon>
        <taxon>Dikarya</taxon>
        <taxon>Ascomycota</taxon>
        <taxon>Saccharomycotina</taxon>
        <taxon>Pichiomycetes</taxon>
        <taxon>Debaryomycetaceae</taxon>
        <taxon>Candida/Lodderomyces clade</taxon>
        <taxon>Lodderomyces</taxon>
    </lineage>
</organism>
<dbReference type="GO" id="GO:0012505">
    <property type="term" value="C:endomembrane system"/>
    <property type="evidence" value="ECO:0007669"/>
    <property type="project" value="UniProtKB-SubCell"/>
</dbReference>
<dbReference type="GO" id="GO:0005778">
    <property type="term" value="C:peroxisomal membrane"/>
    <property type="evidence" value="ECO:0007669"/>
    <property type="project" value="TreeGrafter"/>
</dbReference>
<protein>
    <recommendedName>
        <fullName evidence="6 7">Peroxin/Ferlin domain-containing protein</fullName>
    </recommendedName>
</protein>
<feature type="domain" description="Peroxin/Ferlin" evidence="7">
    <location>
        <begin position="351"/>
        <end position="384"/>
    </location>
</feature>